<comment type="caution">
    <text evidence="2">The sequence shown here is derived from an EMBL/GenBank/DDBJ whole genome shotgun (WGS) entry which is preliminary data.</text>
</comment>
<reference evidence="2" key="2">
    <citation type="journal article" date="2024" name="Plant">
        <title>Genomic evolution and insights into agronomic trait innovations of Sesamum species.</title>
        <authorList>
            <person name="Miao H."/>
            <person name="Wang L."/>
            <person name="Qu L."/>
            <person name="Liu H."/>
            <person name="Sun Y."/>
            <person name="Le M."/>
            <person name="Wang Q."/>
            <person name="Wei S."/>
            <person name="Zheng Y."/>
            <person name="Lin W."/>
            <person name="Duan Y."/>
            <person name="Cao H."/>
            <person name="Xiong S."/>
            <person name="Wang X."/>
            <person name="Wei L."/>
            <person name="Li C."/>
            <person name="Ma Q."/>
            <person name="Ju M."/>
            <person name="Zhao R."/>
            <person name="Li G."/>
            <person name="Mu C."/>
            <person name="Tian Q."/>
            <person name="Mei H."/>
            <person name="Zhang T."/>
            <person name="Gao T."/>
            <person name="Zhang H."/>
        </authorList>
    </citation>
    <scope>NUCLEOTIDE SEQUENCE</scope>
    <source>
        <strain evidence="2">KEN1</strain>
    </source>
</reference>
<proteinExistence type="predicted"/>
<protein>
    <submittedName>
        <fullName evidence="2">Uncharacterized protein</fullName>
    </submittedName>
</protein>
<sequence>MTNSNNGDDYGSYKGNSSLPTVSGPAILPANPIMGDVSIPGPNPTLEANIPAPERAAGPATLPSADLNQWSRTLLPDGERRDTSKSWYGRVGSCRALIGSVHPC</sequence>
<feature type="region of interest" description="Disordered" evidence="1">
    <location>
        <begin position="1"/>
        <end position="69"/>
    </location>
</feature>
<evidence type="ECO:0000313" key="2">
    <source>
        <dbReference type="EMBL" id="KAL0402167.1"/>
    </source>
</evidence>
<evidence type="ECO:0000256" key="1">
    <source>
        <dbReference type="SAM" id="MobiDB-lite"/>
    </source>
</evidence>
<reference evidence="2" key="1">
    <citation type="submission" date="2020-06" db="EMBL/GenBank/DDBJ databases">
        <authorList>
            <person name="Li T."/>
            <person name="Hu X."/>
            <person name="Zhang T."/>
            <person name="Song X."/>
            <person name="Zhang H."/>
            <person name="Dai N."/>
            <person name="Sheng W."/>
            <person name="Hou X."/>
            <person name="Wei L."/>
        </authorList>
    </citation>
    <scope>NUCLEOTIDE SEQUENCE</scope>
    <source>
        <strain evidence="2">KEN1</strain>
        <tissue evidence="2">Leaf</tissue>
    </source>
</reference>
<gene>
    <name evidence="2" type="ORF">Slati_4246600</name>
</gene>
<dbReference type="EMBL" id="JACGWN010000015">
    <property type="protein sequence ID" value="KAL0402167.1"/>
    <property type="molecule type" value="Genomic_DNA"/>
</dbReference>
<accession>A0AAW2TBY5</accession>
<name>A0AAW2TBY5_9LAMI</name>
<dbReference type="AlphaFoldDB" id="A0AAW2TBY5"/>
<organism evidence="2">
    <name type="scientific">Sesamum latifolium</name>
    <dbReference type="NCBI Taxonomy" id="2727402"/>
    <lineage>
        <taxon>Eukaryota</taxon>
        <taxon>Viridiplantae</taxon>
        <taxon>Streptophyta</taxon>
        <taxon>Embryophyta</taxon>
        <taxon>Tracheophyta</taxon>
        <taxon>Spermatophyta</taxon>
        <taxon>Magnoliopsida</taxon>
        <taxon>eudicotyledons</taxon>
        <taxon>Gunneridae</taxon>
        <taxon>Pentapetalae</taxon>
        <taxon>asterids</taxon>
        <taxon>lamiids</taxon>
        <taxon>Lamiales</taxon>
        <taxon>Pedaliaceae</taxon>
        <taxon>Sesamum</taxon>
    </lineage>
</organism>